<organism evidence="1 2">
    <name type="scientific">[Eubacterium] hominis</name>
    <dbReference type="NCBI Taxonomy" id="2764325"/>
    <lineage>
        <taxon>Bacteria</taxon>
        <taxon>Bacillati</taxon>
        <taxon>Bacillota</taxon>
        <taxon>Erysipelotrichia</taxon>
        <taxon>Erysipelotrichales</taxon>
        <taxon>Erysipelotrichaceae</taxon>
        <taxon>Amedibacillus</taxon>
    </lineage>
</organism>
<sequence>MKQNIDFHTISLTGRLCYLFMCFEQYVTACYPEKDWTLVAQKCWQWTNHYWNEGCDIYAQIIPEFLFEFDDYEQTNEQFDGNLSKNDYEQFSFLYKDVCIEEINQLFMLGIDFDNACEGSDFSNADDITIDILEKAQMILSKHRIPYPDIHLLSGFSVNQKNGWGDFLDSSYLSIII</sequence>
<protein>
    <submittedName>
        <fullName evidence="1">Uncharacterized protein</fullName>
    </submittedName>
</protein>
<keyword evidence="2" id="KW-1185">Reference proteome</keyword>
<name>A0A7G9GK04_9FIRM</name>
<reference evidence="1 2" key="1">
    <citation type="submission" date="2020-08" db="EMBL/GenBank/DDBJ databases">
        <authorList>
            <person name="Liu C."/>
            <person name="Sun Q."/>
        </authorList>
    </citation>
    <scope>NUCLEOTIDE SEQUENCE [LARGE SCALE GENOMIC DNA]</scope>
    <source>
        <strain evidence="1 2">NSJ-61</strain>
    </source>
</reference>
<gene>
    <name evidence="1" type="ORF">H9Q80_12805</name>
</gene>
<proteinExistence type="predicted"/>
<accession>A0A7G9GK04</accession>
<dbReference type="EMBL" id="CP060636">
    <property type="protein sequence ID" value="QNM11136.1"/>
    <property type="molecule type" value="Genomic_DNA"/>
</dbReference>
<dbReference type="RefSeq" id="WP_117451522.1">
    <property type="nucleotide sequence ID" value="NZ_CP060636.1"/>
</dbReference>
<evidence type="ECO:0000313" key="2">
    <source>
        <dbReference type="Proteomes" id="UP000515856"/>
    </source>
</evidence>
<evidence type="ECO:0000313" key="1">
    <source>
        <dbReference type="EMBL" id="QNM11136.1"/>
    </source>
</evidence>
<dbReference type="KEGG" id="ehn:H9Q80_12805"/>
<dbReference type="AlphaFoldDB" id="A0A7G9GK04"/>
<dbReference type="Proteomes" id="UP000515856">
    <property type="component" value="Chromosome"/>
</dbReference>